<proteinExistence type="predicted"/>
<dbReference type="InParanoid" id="A0A1V8TLT3"/>
<evidence type="ECO:0000256" key="1">
    <source>
        <dbReference type="SAM" id="MobiDB-lite"/>
    </source>
</evidence>
<dbReference type="Proteomes" id="UP000192596">
    <property type="component" value="Unassembled WGS sequence"/>
</dbReference>
<keyword evidence="3" id="KW-1185">Reference proteome</keyword>
<dbReference type="EMBL" id="NAJO01000005">
    <property type="protein sequence ID" value="OQO12264.1"/>
    <property type="molecule type" value="Genomic_DNA"/>
</dbReference>
<evidence type="ECO:0000313" key="3">
    <source>
        <dbReference type="Proteomes" id="UP000192596"/>
    </source>
</evidence>
<sequence>MGEVIGVAAGIIGLASSTLKIQNILRRVPAPACIDINALEVYGTMLRGLSNMHLQNTDTSSTFIVEDCLKLCGQHLFKLEQFAETYTGLKAKEPKAAAIQEIRDVFANFRDSVMLLRGVIMDSITHTMLQEQREAQKLLLELEYQLLSEAKSTTNINGNVHFGVPQESQSEADDDLNALRDDLQRLNMQVRSARNPFTTLIHMFHGDGQQATVSTVMAKLDTQSKMNWVRAEIVERLEAGHRIQDCTSPAVQGFGGEIVEASGTIELKWYETIVAKTRVTSFLVNPNNAPFDLILGWEWIKAEGPTAFAEPVLALRELNLTEGRETPQSTRTRTANLSQTSTGKCKLQFTPETTQMRLLFLPDVHKVPTSASSSDLDSPRPRARLPHECQPGMDPGLVAAASQASGLPPDLIEDVIHMKQNGIPVSQHPRAQEIKAAKGAIRTAMQGSGGGGGGGGIPQSPSMGGGGGMGMPPGMGGGGGGMGMPDMGMPGMGMPGMGMGGGGFMMGPGGMQCPDGTLMGPGGMSGPWGAMGPGFMMDGQAMRAMQAAQQMEQMRAMQAMQAMMAAQQGGGGQDDDDQGKDHGKAGGGGKK</sequence>
<reference evidence="3" key="1">
    <citation type="submission" date="2017-03" db="EMBL/GenBank/DDBJ databases">
        <title>Genomes of endolithic fungi from Antarctica.</title>
        <authorList>
            <person name="Coleine C."/>
            <person name="Masonjones S."/>
            <person name="Stajich J.E."/>
        </authorList>
    </citation>
    <scope>NUCLEOTIDE SEQUENCE [LARGE SCALE GENOMIC DNA]</scope>
    <source>
        <strain evidence="3">CCFEE 5527</strain>
    </source>
</reference>
<feature type="compositionally biased region" description="Gly residues" evidence="1">
    <location>
        <begin position="447"/>
        <end position="483"/>
    </location>
</feature>
<feature type="region of interest" description="Disordered" evidence="1">
    <location>
        <begin position="446"/>
        <end position="483"/>
    </location>
</feature>
<organism evidence="2 3">
    <name type="scientific">Cryoendolithus antarcticus</name>
    <dbReference type="NCBI Taxonomy" id="1507870"/>
    <lineage>
        <taxon>Eukaryota</taxon>
        <taxon>Fungi</taxon>
        <taxon>Dikarya</taxon>
        <taxon>Ascomycota</taxon>
        <taxon>Pezizomycotina</taxon>
        <taxon>Dothideomycetes</taxon>
        <taxon>Dothideomycetidae</taxon>
        <taxon>Cladosporiales</taxon>
        <taxon>Cladosporiaceae</taxon>
        <taxon>Cryoendolithus</taxon>
    </lineage>
</organism>
<comment type="caution">
    <text evidence="2">The sequence shown here is derived from an EMBL/GenBank/DDBJ whole genome shotgun (WGS) entry which is preliminary data.</text>
</comment>
<evidence type="ECO:0008006" key="4">
    <source>
        <dbReference type="Google" id="ProtNLM"/>
    </source>
</evidence>
<gene>
    <name evidence="2" type="ORF">B0A48_02905</name>
</gene>
<dbReference type="AlphaFoldDB" id="A0A1V8TLT3"/>
<name>A0A1V8TLT3_9PEZI</name>
<feature type="region of interest" description="Disordered" evidence="1">
    <location>
        <begin position="561"/>
        <end position="591"/>
    </location>
</feature>
<accession>A0A1V8TLT3</accession>
<evidence type="ECO:0000313" key="2">
    <source>
        <dbReference type="EMBL" id="OQO12264.1"/>
    </source>
</evidence>
<dbReference type="OrthoDB" id="4767016at2759"/>
<protein>
    <recommendedName>
        <fullName evidence="4">Fungal N-terminal domain-containing protein</fullName>
    </recommendedName>
</protein>